<feature type="domain" description="C-type lectin" evidence="3">
    <location>
        <begin position="672"/>
        <end position="780"/>
    </location>
</feature>
<dbReference type="Pfam" id="PF08305">
    <property type="entry name" value="NPCBM"/>
    <property type="match status" value="3"/>
</dbReference>
<dbReference type="STRING" id="168384.SAMN05660368_02833"/>
<dbReference type="Gene3D" id="3.10.100.10">
    <property type="entry name" value="Mannose-Binding Protein A, subunit A"/>
    <property type="match status" value="2"/>
</dbReference>
<dbReference type="SUPFAM" id="SSF49785">
    <property type="entry name" value="Galactose-binding domain-like"/>
    <property type="match status" value="4"/>
</dbReference>
<dbReference type="InterPro" id="IPR016186">
    <property type="entry name" value="C-type_lectin-like/link_sf"/>
</dbReference>
<evidence type="ECO:0000256" key="2">
    <source>
        <dbReference type="SAM" id="Phobius"/>
    </source>
</evidence>
<protein>
    <submittedName>
        <fullName evidence="4">Lectin C-type domain protein</fullName>
    </submittedName>
</protein>
<feature type="transmembrane region" description="Helical" evidence="2">
    <location>
        <begin position="25"/>
        <end position="45"/>
    </location>
</feature>
<keyword evidence="2" id="KW-0812">Transmembrane</keyword>
<dbReference type="SUPFAM" id="SSF56436">
    <property type="entry name" value="C-type lectin-like"/>
    <property type="match status" value="2"/>
</dbReference>
<evidence type="ECO:0000313" key="4">
    <source>
        <dbReference type="EMBL" id="EET62878.1"/>
    </source>
</evidence>
<dbReference type="InterPro" id="IPR001304">
    <property type="entry name" value="C-type_lectin-like"/>
</dbReference>
<gene>
    <name evidence="4" type="ORF">BRYFOR_05229</name>
</gene>
<dbReference type="PANTHER" id="PTHR22801:SF63">
    <property type="entry name" value="C-TYPE LECTIN DOMAIN-CONTAINING PROTEIN"/>
    <property type="match status" value="1"/>
</dbReference>
<dbReference type="PANTHER" id="PTHR22801">
    <property type="entry name" value="LITHOSTATHINE"/>
    <property type="match status" value="1"/>
</dbReference>
<accession>C6L9D9</accession>
<proteinExistence type="predicted"/>
<evidence type="ECO:0000256" key="1">
    <source>
        <dbReference type="SAM" id="MobiDB-lite"/>
    </source>
</evidence>
<feature type="region of interest" description="Disordered" evidence="1">
    <location>
        <begin position="1"/>
        <end position="22"/>
    </location>
</feature>
<evidence type="ECO:0000259" key="3">
    <source>
        <dbReference type="PROSITE" id="PS50041"/>
    </source>
</evidence>
<dbReference type="InterPro" id="IPR050801">
    <property type="entry name" value="Ca-Dep_Lectins_ImmuneDev"/>
</dbReference>
<keyword evidence="2" id="KW-0472">Membrane</keyword>
<dbReference type="InterPro" id="IPR038637">
    <property type="entry name" value="NPCBM_sf"/>
</dbReference>
<feature type="compositionally biased region" description="Low complexity" evidence="1">
    <location>
        <begin position="8"/>
        <end position="18"/>
    </location>
</feature>
<dbReference type="InterPro" id="IPR013222">
    <property type="entry name" value="Glyco_hyd_98_carb-bd"/>
</dbReference>
<comment type="caution">
    <text evidence="4">The sequence shown here is derived from an EMBL/GenBank/DDBJ whole genome shotgun (WGS) entry which is preliminary data.</text>
</comment>
<dbReference type="CDD" id="cd00037">
    <property type="entry name" value="CLECT"/>
    <property type="match status" value="2"/>
</dbReference>
<dbReference type="Proteomes" id="UP000005561">
    <property type="component" value="Unassembled WGS sequence"/>
</dbReference>
<dbReference type="InterPro" id="IPR008979">
    <property type="entry name" value="Galactose-bd-like_sf"/>
</dbReference>
<sequence>MAVQNDASSAQSSGSGKNSGKKKPVGLIAAVAIVAVVLVVAFVMLTGKRTLHVEDYVGLRVEGLSTEGTAAVSFDTDMLLAHIGEKKTLTEREKEEIEALIAGAMKDFSLSKSSQLANGDEVTITSNLDQKLLNDYKISLKNGSVVATVEGLTEIQEIHLNDYMKLEFSGFDGDGYAYIDMDYEKLRSDVEAQVRALAEPQEAEKFISEEMDKYLYSLFLVTNPSEGLKNGDEATASISMDYTEISEYGIRFTWENITETAEGLLPTYTVALTDYLDCAFSGYDGAGYADITLDTEKLAADLQAAFEEEGRGVYGALQEDTDMAADIANAADIIRSSWRSNFTTAADKESALVNGDTVTVDCTYEQDTLYIYQIGVYLEGGTKEFTAENLEEPQEVDLAEALTVNFSGICPNVCAELTIDYDQPYVSLTSLWDMNSREWILAKDGDVYEGEITYDEQEMLENGYRVTNSSYSYTISGLNTYELTAQSLEDETVAALSSELEEQVRTEIIRSSEGILDYTGDRWLIWNESRMALDSFKIAYQTDEDDTENRLYLVYHMAVPGRKLSRQEEQRDIFAVVRFYDIEQTPQGELVYTDNWNMPLYTTEQEVQDFIAQDIAEMENAKILAEDASEETLALELRDIPEILGGEVTDTQVQTGEFADNVKNQAACYLTYEEHIYARFDMNLTWSLANTFCQTAGGHLATVTSAREKAVIEKLLEDAPYSEYWLGATDADWEGGWQWVTGEPFEWTDWDSGQPDNSSYAEEGENHLEMGRGFGNRWNDNYGENTDGGFILEIEPAETADAGAGENAEMTEEADAAGAEAEVSASAYLAELTPSASYNSGIEEYLTDPYGNDHFYSLYLDASQSGSLVYDLDGGWSELTGTISTWTEAESDCFFEIAIWGDDNLLFSKYNYQKGDAPVPFAIDVKGVEKLYIQTKAYGSTYNGYLFLNEGQLTADGTEETLEETRKPLGELALISSAGYEKKESGTYTDIYGDIHRDAYMFSASENGCALWNLDGNYTSFDAVLFAADNYDGYGTAQAGLEILLDGECVFEVEDYSILGGALPVSLDVTGKKTLEVRTRGNEENGSLYFYLGDTMLGGIPAQAAETEETPEFPEIPAVVEQRAADIVTQGNYRYYLFEEPLTWEQAEAFCTSAGGVLACPTDADKNLALQYMVSAGLGDSYWIGGRLTKGVWGWSNGAEFGNYLNWGSGKPDNVDSLEFLLSMDYDGTWNDLPADATRGFIMETAAVSGQQAEDTVRLSALEWSESNYCEVLDVYDMDETLTKAKTLEIGSVRMDASNNAYFRVRLDGKYGTLTGTAEPYSEASENVNMQLAVFGDGKLLWELRNIRKSEEETAFSVDVSGVNVLTVASSNNGSYDYGHLYFTGALAAGEAAGETMQIQRLADLIQVSETGTNTENTLFTDDYGILHDRFLEMSAQENSSVLYNLARNYTTFTGTITAWTDGATETDALVQIQADGETLYEISGFDISEGPVAFEVDLTGKGTLEIAASSEDRTWIYVTDDELAVK</sequence>
<evidence type="ECO:0000313" key="5">
    <source>
        <dbReference type="Proteomes" id="UP000005561"/>
    </source>
</evidence>
<dbReference type="SMART" id="SM00034">
    <property type="entry name" value="CLECT"/>
    <property type="match status" value="2"/>
</dbReference>
<dbReference type="EMBL" id="ACCL02000001">
    <property type="protein sequence ID" value="EET62878.1"/>
    <property type="molecule type" value="Genomic_DNA"/>
</dbReference>
<name>C6L9D9_9FIRM</name>
<organism evidence="4 5">
    <name type="scientific">Marvinbryantia formatexigens DSM 14469</name>
    <dbReference type="NCBI Taxonomy" id="478749"/>
    <lineage>
        <taxon>Bacteria</taxon>
        <taxon>Bacillati</taxon>
        <taxon>Bacillota</taxon>
        <taxon>Clostridia</taxon>
        <taxon>Lachnospirales</taxon>
        <taxon>Lachnospiraceae</taxon>
        <taxon>Marvinbryantia</taxon>
    </lineage>
</organism>
<reference evidence="4" key="1">
    <citation type="submission" date="2009-07" db="EMBL/GenBank/DDBJ databases">
        <authorList>
            <person name="Weinstock G."/>
            <person name="Sodergren E."/>
            <person name="Clifton S."/>
            <person name="Fulton L."/>
            <person name="Fulton B."/>
            <person name="Courtney L."/>
            <person name="Fronick C."/>
            <person name="Harrison M."/>
            <person name="Strong C."/>
            <person name="Farmer C."/>
            <person name="Delahaunty K."/>
            <person name="Markovic C."/>
            <person name="Hall O."/>
            <person name="Minx P."/>
            <person name="Tomlinson C."/>
            <person name="Mitreva M."/>
            <person name="Nelson J."/>
            <person name="Hou S."/>
            <person name="Wollam A."/>
            <person name="Pepin K.H."/>
            <person name="Johnson M."/>
            <person name="Bhonagiri V."/>
            <person name="Nash W.E."/>
            <person name="Warren W."/>
            <person name="Chinwalla A."/>
            <person name="Mardis E.R."/>
            <person name="Wilson R.K."/>
        </authorList>
    </citation>
    <scope>NUCLEOTIDE SEQUENCE [LARGE SCALE GENOMIC DNA]</scope>
    <source>
        <strain evidence="4">DSM 14469</strain>
    </source>
</reference>
<dbReference type="eggNOG" id="COG2304">
    <property type="taxonomic scope" value="Bacteria"/>
</dbReference>
<dbReference type="Gene3D" id="2.60.120.1060">
    <property type="entry name" value="NPCBM/NEW2 domain"/>
    <property type="match status" value="4"/>
</dbReference>
<keyword evidence="5" id="KW-1185">Reference proteome</keyword>
<dbReference type="InterPro" id="IPR016187">
    <property type="entry name" value="CTDL_fold"/>
</dbReference>
<dbReference type="PROSITE" id="PS50041">
    <property type="entry name" value="C_TYPE_LECTIN_2"/>
    <property type="match status" value="2"/>
</dbReference>
<keyword evidence="2" id="KW-1133">Transmembrane helix</keyword>
<feature type="domain" description="C-type lectin" evidence="3">
    <location>
        <begin position="1130"/>
        <end position="1244"/>
    </location>
</feature>
<dbReference type="Pfam" id="PF00059">
    <property type="entry name" value="Lectin_C"/>
    <property type="match status" value="2"/>
</dbReference>